<feature type="coiled-coil region" evidence="1">
    <location>
        <begin position="3"/>
        <end position="141"/>
    </location>
</feature>
<protein>
    <submittedName>
        <fullName evidence="3">Uncharacterized protein</fullName>
    </submittedName>
</protein>
<evidence type="ECO:0000256" key="2">
    <source>
        <dbReference type="SAM" id="MobiDB-lite"/>
    </source>
</evidence>
<dbReference type="AlphaFoldDB" id="A0A5N5SYU8"/>
<feature type="non-terminal residue" evidence="3">
    <location>
        <position position="1"/>
    </location>
</feature>
<sequence>ELVPKLKEEKSKLERENEKLHSILDNFLMAREDAEEELKMLKSRHSLVLDKALEDKELIEAANREREEFEIKEKNLRKIFNIKLEIMTSFEKKKNEIKARRERERLRSVHEKKEKLLQRKLIQLRNENEKLRNRKRIVSMAISHSLKESINAQLNLKSSLKKNHPVEAAVRKRDEFNVNPAKKLKANNNEGSSSNKENRPVRQSPHQIRLVKD</sequence>
<dbReference type="Proteomes" id="UP000326759">
    <property type="component" value="Unassembled WGS sequence"/>
</dbReference>
<gene>
    <name evidence="3" type="ORF">Anas_14028</name>
</gene>
<proteinExistence type="predicted"/>
<accession>A0A5N5SYU8</accession>
<dbReference type="EMBL" id="SEYY01018402">
    <property type="protein sequence ID" value="KAB7499394.1"/>
    <property type="molecule type" value="Genomic_DNA"/>
</dbReference>
<keyword evidence="4" id="KW-1185">Reference proteome</keyword>
<evidence type="ECO:0000313" key="3">
    <source>
        <dbReference type="EMBL" id="KAB7499394.1"/>
    </source>
</evidence>
<comment type="caution">
    <text evidence="3">The sequence shown here is derived from an EMBL/GenBank/DDBJ whole genome shotgun (WGS) entry which is preliminary data.</text>
</comment>
<evidence type="ECO:0000313" key="4">
    <source>
        <dbReference type="Proteomes" id="UP000326759"/>
    </source>
</evidence>
<reference evidence="3 4" key="1">
    <citation type="journal article" date="2019" name="PLoS Biol.">
        <title>Sex chromosomes control vertical transmission of feminizing Wolbachia symbionts in an isopod.</title>
        <authorList>
            <person name="Becking T."/>
            <person name="Chebbi M.A."/>
            <person name="Giraud I."/>
            <person name="Moumen B."/>
            <person name="Laverre T."/>
            <person name="Caubet Y."/>
            <person name="Peccoud J."/>
            <person name="Gilbert C."/>
            <person name="Cordaux R."/>
        </authorList>
    </citation>
    <scope>NUCLEOTIDE SEQUENCE [LARGE SCALE GENOMIC DNA]</scope>
    <source>
        <strain evidence="3">ANa2</strain>
        <tissue evidence="3">Whole body excluding digestive tract and cuticle</tissue>
    </source>
</reference>
<feature type="region of interest" description="Disordered" evidence="2">
    <location>
        <begin position="170"/>
        <end position="213"/>
    </location>
</feature>
<organism evidence="3 4">
    <name type="scientific">Armadillidium nasatum</name>
    <dbReference type="NCBI Taxonomy" id="96803"/>
    <lineage>
        <taxon>Eukaryota</taxon>
        <taxon>Metazoa</taxon>
        <taxon>Ecdysozoa</taxon>
        <taxon>Arthropoda</taxon>
        <taxon>Crustacea</taxon>
        <taxon>Multicrustacea</taxon>
        <taxon>Malacostraca</taxon>
        <taxon>Eumalacostraca</taxon>
        <taxon>Peracarida</taxon>
        <taxon>Isopoda</taxon>
        <taxon>Oniscidea</taxon>
        <taxon>Crinocheta</taxon>
        <taxon>Armadillidiidae</taxon>
        <taxon>Armadillidium</taxon>
    </lineage>
</organism>
<evidence type="ECO:0000256" key="1">
    <source>
        <dbReference type="SAM" id="Coils"/>
    </source>
</evidence>
<name>A0A5N5SYU8_9CRUS</name>
<keyword evidence="1" id="KW-0175">Coiled coil</keyword>